<dbReference type="GO" id="GO:0016758">
    <property type="term" value="F:hexosyltransferase activity"/>
    <property type="evidence" value="ECO:0007669"/>
    <property type="project" value="UniProtKB-ARBA"/>
</dbReference>
<evidence type="ECO:0000259" key="5">
    <source>
        <dbReference type="Pfam" id="PF21036"/>
    </source>
</evidence>
<evidence type="ECO:0000256" key="1">
    <source>
        <dbReference type="ARBA" id="ARBA00006962"/>
    </source>
</evidence>
<dbReference type="InterPro" id="IPR048284">
    <property type="entry name" value="EryCIII-like_N"/>
</dbReference>
<dbReference type="OrthoDB" id="6620093at2"/>
<dbReference type="CDD" id="cd03784">
    <property type="entry name" value="GT1_Gtf-like"/>
    <property type="match status" value="1"/>
</dbReference>
<evidence type="ECO:0000313" key="7">
    <source>
        <dbReference type="Proteomes" id="UP000199034"/>
    </source>
</evidence>
<evidence type="ECO:0000256" key="2">
    <source>
        <dbReference type="ARBA" id="ARBA00022676"/>
    </source>
</evidence>
<dbReference type="InterPro" id="IPR002213">
    <property type="entry name" value="UDP_glucos_trans"/>
</dbReference>
<dbReference type="Pfam" id="PF06722">
    <property type="entry name" value="EryCIII-like_C"/>
    <property type="match status" value="1"/>
</dbReference>
<name>A0A1G7AI09_9ACTN</name>
<keyword evidence="2" id="KW-0328">Glycosyltransferase</keyword>
<sequence length="386" mass="39550">MRVLVASTAGSGHFGPLVPVARACAEAGHDVAVAAPASFADEVTGAGFVHLPFADVRPEVLGKVMGRLPSLSTEDANRVVVAEVFGRLDAQAALPGVAATIEEWRPDVVLREPTELGSLAAALAAGVPQVVVAVGVSSLLARVTDLLAEPLAELDELAGLRPGACSAAIRAGTTLTSVPAVLDEAITSEVPYDGPVIRYRVPPATGPGRLPGEWGDPDHPLVYVSFGSVAAALPPFARVYPAVLEALADQPLRVLLTTGRGVALDTLVVPPNTRVEQWWPQDDVLPLASVVVGHGGFGTTMAALGVGVPQVVLPLFAMDQFVNADHVAAVGAGIELLGGVDAVGDLPAALSTVLADPRHRQAAGAVADAMAALRPVEDAVRILERI</sequence>
<dbReference type="PANTHER" id="PTHR48050">
    <property type="entry name" value="STEROL 3-BETA-GLUCOSYLTRANSFERASE"/>
    <property type="match status" value="1"/>
</dbReference>
<dbReference type="EMBL" id="FMZM01000015">
    <property type="protein sequence ID" value="SDE13516.1"/>
    <property type="molecule type" value="Genomic_DNA"/>
</dbReference>
<protein>
    <submittedName>
        <fullName evidence="6">UDP:flavonoid glycosyltransferase YjiC, YdhE family</fullName>
    </submittedName>
</protein>
<dbReference type="AlphaFoldDB" id="A0A1G7AI09"/>
<dbReference type="STRING" id="1045774.SAMN05421872_11598"/>
<organism evidence="6 7">
    <name type="scientific">Nocardioides lianchengensis</name>
    <dbReference type="NCBI Taxonomy" id="1045774"/>
    <lineage>
        <taxon>Bacteria</taxon>
        <taxon>Bacillati</taxon>
        <taxon>Actinomycetota</taxon>
        <taxon>Actinomycetes</taxon>
        <taxon>Propionibacteriales</taxon>
        <taxon>Nocardioidaceae</taxon>
        <taxon>Nocardioides</taxon>
    </lineage>
</organism>
<feature type="domain" description="Erythromycin biosynthesis protein CIII-like C-terminal" evidence="4">
    <location>
        <begin position="243"/>
        <end position="373"/>
    </location>
</feature>
<dbReference type="SUPFAM" id="SSF53756">
    <property type="entry name" value="UDP-Glycosyltransferase/glycogen phosphorylase"/>
    <property type="match status" value="1"/>
</dbReference>
<gene>
    <name evidence="6" type="ORF">SAMN05421872_11598</name>
</gene>
<reference evidence="6 7" key="1">
    <citation type="submission" date="2016-10" db="EMBL/GenBank/DDBJ databases">
        <authorList>
            <person name="de Groot N.N."/>
        </authorList>
    </citation>
    <scope>NUCLEOTIDE SEQUENCE [LARGE SCALE GENOMIC DNA]</scope>
    <source>
        <strain evidence="6 7">CGMCC 4.6858</strain>
    </source>
</reference>
<dbReference type="Gene3D" id="3.40.50.2000">
    <property type="entry name" value="Glycogen Phosphorylase B"/>
    <property type="match status" value="2"/>
</dbReference>
<evidence type="ECO:0000259" key="4">
    <source>
        <dbReference type="Pfam" id="PF06722"/>
    </source>
</evidence>
<evidence type="ECO:0000256" key="3">
    <source>
        <dbReference type="ARBA" id="ARBA00022679"/>
    </source>
</evidence>
<dbReference type="InterPro" id="IPR050426">
    <property type="entry name" value="Glycosyltransferase_28"/>
</dbReference>
<keyword evidence="7" id="KW-1185">Reference proteome</keyword>
<dbReference type="Pfam" id="PF21036">
    <property type="entry name" value="EryCIII-like_N"/>
    <property type="match status" value="1"/>
</dbReference>
<keyword evidence="3 6" id="KW-0808">Transferase</keyword>
<dbReference type="Proteomes" id="UP000199034">
    <property type="component" value="Unassembled WGS sequence"/>
</dbReference>
<dbReference type="InterPro" id="IPR010610">
    <property type="entry name" value="EryCIII-like_C"/>
</dbReference>
<comment type="similarity">
    <text evidence="1">Belongs to the glycosyltransferase 28 family.</text>
</comment>
<dbReference type="GO" id="GO:0017000">
    <property type="term" value="P:antibiotic biosynthetic process"/>
    <property type="evidence" value="ECO:0007669"/>
    <property type="project" value="UniProtKB-ARBA"/>
</dbReference>
<feature type="domain" description="Erythromycin biosynthesis protein CIII-like N-terminal" evidence="5">
    <location>
        <begin position="25"/>
        <end position="137"/>
    </location>
</feature>
<accession>A0A1G7AI09</accession>
<dbReference type="RefSeq" id="WP_090860597.1">
    <property type="nucleotide sequence ID" value="NZ_FMZM01000015.1"/>
</dbReference>
<proteinExistence type="inferred from homology"/>
<dbReference type="GO" id="GO:0008194">
    <property type="term" value="F:UDP-glycosyltransferase activity"/>
    <property type="evidence" value="ECO:0007669"/>
    <property type="project" value="InterPro"/>
</dbReference>
<evidence type="ECO:0000313" key="6">
    <source>
        <dbReference type="EMBL" id="SDE13516.1"/>
    </source>
</evidence>
<dbReference type="PANTHER" id="PTHR48050:SF13">
    <property type="entry name" value="STEROL 3-BETA-GLUCOSYLTRANSFERASE UGT80A2"/>
    <property type="match status" value="1"/>
</dbReference>